<dbReference type="FunCoup" id="A0A6P7P819">
    <property type="interactions" value="14"/>
</dbReference>
<keyword evidence="7" id="KW-1185">Reference proteome</keyword>
<sequence length="346" mass="38453">MSHALFRRKTNMDRVVVLLILLHVSQHALGVEVHEGEDCVVLSLQVNVSTSDRSTVVWDRKDLKKENVHIRQPSGDDLTEQNPIYANRTWMGPDALRTGDLSLTLRRPAVTDSGTYTCTVRRLGLQLASTDVQLQVTEPPLVWPWVLAGVLVPLLVLGAGFGVIAFLAHKAMKDRLKTQLKVAEVTEGADKVTLTCTTTADVRGDITVEWRRSVPHYKIIHTYRDGTHRPEADYTGRTAMQGNPTKGELSLTLQNPRLEDGGVYICTVYNQGEILRQKIVVLNVRETWIKTIRGLFQCCTNQNNGVVGSERPRTTGNQLEAAENQELMLEVQNGSDPREPGTDGSV</sequence>
<dbReference type="AlphaFoldDB" id="A0A6P7P819"/>
<keyword evidence="4" id="KW-1133">Transmembrane helix</keyword>
<evidence type="ECO:0000313" key="8">
    <source>
        <dbReference type="RefSeq" id="XP_029028421.1"/>
    </source>
</evidence>
<dbReference type="GeneID" id="114868928"/>
<accession>A0A6P7P819</accession>
<dbReference type="OrthoDB" id="8962537at2759"/>
<feature type="domain" description="Ig-like" evidence="6">
    <location>
        <begin position="153"/>
        <end position="280"/>
    </location>
</feature>
<evidence type="ECO:0000313" key="7">
    <source>
        <dbReference type="Proteomes" id="UP000515150"/>
    </source>
</evidence>
<dbReference type="InterPro" id="IPR036179">
    <property type="entry name" value="Ig-like_dom_sf"/>
</dbReference>
<proteinExistence type="predicted"/>
<dbReference type="InterPro" id="IPR050504">
    <property type="entry name" value="IgSF_BTN/MOG"/>
</dbReference>
<dbReference type="Proteomes" id="UP000515150">
    <property type="component" value="Chromosome 2"/>
</dbReference>
<dbReference type="PROSITE" id="PS50835">
    <property type="entry name" value="IG_LIKE"/>
    <property type="match status" value="2"/>
</dbReference>
<dbReference type="SMART" id="SM00409">
    <property type="entry name" value="IG"/>
    <property type="match status" value="2"/>
</dbReference>
<dbReference type="GO" id="GO:0005102">
    <property type="term" value="F:signaling receptor binding"/>
    <property type="evidence" value="ECO:0007669"/>
    <property type="project" value="TreeGrafter"/>
</dbReference>
<keyword evidence="4" id="KW-0812">Transmembrane</keyword>
<dbReference type="GO" id="GO:0009897">
    <property type="term" value="C:external side of plasma membrane"/>
    <property type="evidence" value="ECO:0007669"/>
    <property type="project" value="TreeGrafter"/>
</dbReference>
<keyword evidence="5" id="KW-0732">Signal</keyword>
<reference evidence="8" key="1">
    <citation type="submission" date="2025-08" db="UniProtKB">
        <authorList>
            <consortium name="RefSeq"/>
        </authorList>
    </citation>
    <scope>IDENTIFICATION</scope>
</reference>
<dbReference type="InterPro" id="IPR013783">
    <property type="entry name" value="Ig-like_fold"/>
</dbReference>
<feature type="chain" id="PRO_5027952345" evidence="5">
    <location>
        <begin position="31"/>
        <end position="346"/>
    </location>
</feature>
<dbReference type="InterPro" id="IPR013106">
    <property type="entry name" value="Ig_V-set"/>
</dbReference>
<organism evidence="7 8">
    <name type="scientific">Betta splendens</name>
    <name type="common">Siamese fighting fish</name>
    <dbReference type="NCBI Taxonomy" id="158456"/>
    <lineage>
        <taxon>Eukaryota</taxon>
        <taxon>Metazoa</taxon>
        <taxon>Chordata</taxon>
        <taxon>Craniata</taxon>
        <taxon>Vertebrata</taxon>
        <taxon>Euteleostomi</taxon>
        <taxon>Actinopterygii</taxon>
        <taxon>Neopterygii</taxon>
        <taxon>Teleostei</taxon>
        <taxon>Neoteleostei</taxon>
        <taxon>Acanthomorphata</taxon>
        <taxon>Anabantaria</taxon>
        <taxon>Anabantiformes</taxon>
        <taxon>Anabantoidei</taxon>
        <taxon>Osphronemidae</taxon>
        <taxon>Betta</taxon>
    </lineage>
</organism>
<dbReference type="PANTHER" id="PTHR24100:SF148">
    <property type="entry name" value="SELECTION AND UPKEEP OF INTRAEPITHELIAL T-CELLS PROTEIN 10-RELATED"/>
    <property type="match status" value="1"/>
</dbReference>
<dbReference type="SUPFAM" id="SSF48726">
    <property type="entry name" value="Immunoglobulin"/>
    <property type="match status" value="2"/>
</dbReference>
<dbReference type="InterPro" id="IPR007110">
    <property type="entry name" value="Ig-like_dom"/>
</dbReference>
<name>A0A6P7P819_BETSP</name>
<feature type="signal peptide" evidence="5">
    <location>
        <begin position="1"/>
        <end position="30"/>
    </location>
</feature>
<keyword evidence="2 4" id="KW-0472">Membrane</keyword>
<dbReference type="GO" id="GO:0001817">
    <property type="term" value="P:regulation of cytokine production"/>
    <property type="evidence" value="ECO:0007669"/>
    <property type="project" value="TreeGrafter"/>
</dbReference>
<dbReference type="GO" id="GO:0050852">
    <property type="term" value="P:T cell receptor signaling pathway"/>
    <property type="evidence" value="ECO:0007669"/>
    <property type="project" value="TreeGrafter"/>
</dbReference>
<dbReference type="PANTHER" id="PTHR24100">
    <property type="entry name" value="BUTYROPHILIN"/>
    <property type="match status" value="1"/>
</dbReference>
<keyword evidence="3" id="KW-0393">Immunoglobulin domain</keyword>
<comment type="subcellular location">
    <subcellularLocation>
        <location evidence="1">Membrane</location>
    </subcellularLocation>
</comment>
<evidence type="ECO:0000256" key="1">
    <source>
        <dbReference type="ARBA" id="ARBA00004370"/>
    </source>
</evidence>
<feature type="transmembrane region" description="Helical" evidence="4">
    <location>
        <begin position="142"/>
        <end position="168"/>
    </location>
</feature>
<dbReference type="InParanoid" id="A0A6P7P819"/>
<gene>
    <name evidence="8" type="primary">LOC114868928</name>
</gene>
<dbReference type="RefSeq" id="XP_029028421.1">
    <property type="nucleotide sequence ID" value="XM_029172588.3"/>
</dbReference>
<protein>
    <submittedName>
        <fullName evidence="8">Uncharacterized protein LOC114868928</fullName>
    </submittedName>
</protein>
<dbReference type="SMART" id="SM00406">
    <property type="entry name" value="IGv"/>
    <property type="match status" value="2"/>
</dbReference>
<dbReference type="InterPro" id="IPR003599">
    <property type="entry name" value="Ig_sub"/>
</dbReference>
<evidence type="ECO:0000256" key="2">
    <source>
        <dbReference type="ARBA" id="ARBA00023136"/>
    </source>
</evidence>
<dbReference type="Gene3D" id="2.60.40.10">
    <property type="entry name" value="Immunoglobulins"/>
    <property type="match status" value="2"/>
</dbReference>
<evidence type="ECO:0000256" key="3">
    <source>
        <dbReference type="ARBA" id="ARBA00023319"/>
    </source>
</evidence>
<evidence type="ECO:0000256" key="5">
    <source>
        <dbReference type="SAM" id="SignalP"/>
    </source>
</evidence>
<evidence type="ECO:0000256" key="4">
    <source>
        <dbReference type="SAM" id="Phobius"/>
    </source>
</evidence>
<feature type="domain" description="Ig-like" evidence="6">
    <location>
        <begin position="39"/>
        <end position="137"/>
    </location>
</feature>
<evidence type="ECO:0000259" key="6">
    <source>
        <dbReference type="PROSITE" id="PS50835"/>
    </source>
</evidence>
<dbReference type="Pfam" id="PF07686">
    <property type="entry name" value="V-set"/>
    <property type="match status" value="2"/>
</dbReference>
<dbReference type="KEGG" id="bspl:114868928"/>